<dbReference type="InterPro" id="IPR052529">
    <property type="entry name" value="Bact_Transport_Assoc"/>
</dbReference>
<feature type="transmembrane region" description="Helical" evidence="1">
    <location>
        <begin position="97"/>
        <end position="130"/>
    </location>
</feature>
<feature type="transmembrane region" description="Helical" evidence="1">
    <location>
        <begin position="186"/>
        <end position="208"/>
    </location>
</feature>
<protein>
    <submittedName>
        <fullName evidence="2">Membrane protein YeiB</fullName>
    </submittedName>
</protein>
<keyword evidence="1" id="KW-1133">Transmembrane helix</keyword>
<feature type="transmembrane region" description="Helical" evidence="1">
    <location>
        <begin position="20"/>
        <end position="38"/>
    </location>
</feature>
<comment type="caution">
    <text evidence="2">The sequence shown here is derived from an EMBL/GenBank/DDBJ whole genome shotgun (WGS) entry which is preliminary data.</text>
</comment>
<accession>A0A852TEH4</accession>
<reference evidence="3" key="2">
    <citation type="submission" date="2020-08" db="EMBL/GenBank/DDBJ databases">
        <title>The Agave Microbiome: Exploring the role of microbial communities in plant adaptations to desert environments.</title>
        <authorList>
            <person name="Partida-Martinez L.P."/>
        </authorList>
    </citation>
    <scope>NUCLEOTIDE SEQUENCE [LARGE SCALE GENOMIC DNA]</scope>
    <source>
        <strain evidence="3">AT2.8</strain>
    </source>
</reference>
<dbReference type="AlphaFoldDB" id="A0A852TEH4"/>
<evidence type="ECO:0000313" key="3">
    <source>
        <dbReference type="Proteomes" id="UP000548423"/>
    </source>
</evidence>
<dbReference type="PANTHER" id="PTHR30590:SF2">
    <property type="entry name" value="INNER MEMBRANE PROTEIN"/>
    <property type="match status" value="1"/>
</dbReference>
<proteinExistence type="predicted"/>
<evidence type="ECO:0000256" key="1">
    <source>
        <dbReference type="SAM" id="Phobius"/>
    </source>
</evidence>
<reference evidence="3" key="1">
    <citation type="submission" date="2020-07" db="EMBL/GenBank/DDBJ databases">
        <authorList>
            <person name="Partida-Martinez L."/>
            <person name="Huntemann M."/>
            <person name="Clum A."/>
            <person name="Wang J."/>
            <person name="Palaniappan K."/>
            <person name="Ritter S."/>
            <person name="Chen I.-M."/>
            <person name="Stamatis D."/>
            <person name="Reddy T."/>
            <person name="O'Malley R."/>
            <person name="Daum C."/>
            <person name="Shapiro N."/>
            <person name="Ivanova N."/>
            <person name="Kyrpides N."/>
            <person name="Woyke T."/>
        </authorList>
    </citation>
    <scope>NUCLEOTIDE SEQUENCE [LARGE SCALE GENOMIC DNA]</scope>
    <source>
        <strain evidence="3">AT2.8</strain>
    </source>
</reference>
<feature type="transmembrane region" description="Helical" evidence="1">
    <location>
        <begin position="58"/>
        <end position="76"/>
    </location>
</feature>
<dbReference type="PANTHER" id="PTHR30590">
    <property type="entry name" value="INNER MEMBRANE PROTEIN"/>
    <property type="match status" value="1"/>
</dbReference>
<feature type="transmembrane region" description="Helical" evidence="1">
    <location>
        <begin position="136"/>
        <end position="155"/>
    </location>
</feature>
<dbReference type="EMBL" id="JACCBX010000008">
    <property type="protein sequence ID" value="NYE07193.1"/>
    <property type="molecule type" value="Genomic_DNA"/>
</dbReference>
<sequence>MKTTSFVNKRKLTPDLIRGFMLLFIALAHANQFIFANGEITITDQVTVCLRQVVIDGRAFPLFAILFGYGLHQVLNGQERKGNSWKDTKKVFRRRGAWMLVIGFFHATLFLADIIGVYGFIALLFAGLFLRLSNRNIIIIAVFFLILVGVFAPYMPRGFDVLNMEVTNSATIADPIEASMTRMFDWMFYTPVLSYQVIPGVLIGILVARFQVIDNPLSHKKLLI</sequence>
<keyword evidence="1" id="KW-0472">Membrane</keyword>
<name>A0A852TEH4_9BACI</name>
<gene>
    <name evidence="2" type="ORF">F4694_003978</name>
</gene>
<organism evidence="2 3">
    <name type="scientific">Neobacillus niacini</name>
    <dbReference type="NCBI Taxonomy" id="86668"/>
    <lineage>
        <taxon>Bacteria</taxon>
        <taxon>Bacillati</taxon>
        <taxon>Bacillota</taxon>
        <taxon>Bacilli</taxon>
        <taxon>Bacillales</taxon>
        <taxon>Bacillaceae</taxon>
        <taxon>Neobacillus</taxon>
    </lineage>
</organism>
<evidence type="ECO:0000313" key="2">
    <source>
        <dbReference type="EMBL" id="NYE07193.1"/>
    </source>
</evidence>
<dbReference type="Proteomes" id="UP000548423">
    <property type="component" value="Unassembled WGS sequence"/>
</dbReference>
<keyword evidence="1" id="KW-0812">Transmembrane</keyword>